<evidence type="ECO:0000259" key="1">
    <source>
        <dbReference type="Pfam" id="PF13619"/>
    </source>
</evidence>
<organism evidence="2 3">
    <name type="scientific">Dokdonella fugitiva</name>
    <dbReference type="NCBI Taxonomy" id="328517"/>
    <lineage>
        <taxon>Bacteria</taxon>
        <taxon>Pseudomonadati</taxon>
        <taxon>Pseudomonadota</taxon>
        <taxon>Gammaproteobacteria</taxon>
        <taxon>Lysobacterales</taxon>
        <taxon>Rhodanobacteraceae</taxon>
        <taxon>Dokdonella</taxon>
    </lineage>
</organism>
<dbReference type="AlphaFoldDB" id="A0A839F7X7"/>
<evidence type="ECO:0000313" key="2">
    <source>
        <dbReference type="EMBL" id="MBA8888261.1"/>
    </source>
</evidence>
<sequence length="65" mass="7227">MIAVHSSAIAAVGYDAATRLMKIRFVEGNTYDFCNVPRSVFDGLLQAGSKGGYYSEHIRDRYPCH</sequence>
<gene>
    <name evidence="2" type="ORF">FHW12_002485</name>
</gene>
<protein>
    <recommendedName>
        <fullName evidence="1">KTSC domain-containing protein</fullName>
    </recommendedName>
</protein>
<comment type="caution">
    <text evidence="2">The sequence shown here is derived from an EMBL/GenBank/DDBJ whole genome shotgun (WGS) entry which is preliminary data.</text>
</comment>
<dbReference type="Proteomes" id="UP000550401">
    <property type="component" value="Unassembled WGS sequence"/>
</dbReference>
<proteinExistence type="predicted"/>
<name>A0A839F7X7_9GAMM</name>
<evidence type="ECO:0000313" key="3">
    <source>
        <dbReference type="Proteomes" id="UP000550401"/>
    </source>
</evidence>
<reference evidence="2 3" key="1">
    <citation type="submission" date="2020-07" db="EMBL/GenBank/DDBJ databases">
        <title>Genomic Encyclopedia of Type Strains, Phase IV (KMG-V): Genome sequencing to study the core and pangenomes of soil and plant-associated prokaryotes.</title>
        <authorList>
            <person name="Whitman W."/>
        </authorList>
    </citation>
    <scope>NUCLEOTIDE SEQUENCE [LARGE SCALE GENOMIC DNA]</scope>
    <source>
        <strain evidence="2 3">RH2WT43</strain>
    </source>
</reference>
<dbReference type="InterPro" id="IPR025309">
    <property type="entry name" value="KTSC_dom"/>
</dbReference>
<feature type="domain" description="KTSC" evidence="1">
    <location>
        <begin position="6"/>
        <end position="62"/>
    </location>
</feature>
<accession>A0A839F7X7</accession>
<keyword evidence="3" id="KW-1185">Reference proteome</keyword>
<dbReference type="RefSeq" id="WP_259393020.1">
    <property type="nucleotide sequence ID" value="NZ_JACGXL010000003.1"/>
</dbReference>
<dbReference type="EMBL" id="JACGXL010000003">
    <property type="protein sequence ID" value="MBA8888261.1"/>
    <property type="molecule type" value="Genomic_DNA"/>
</dbReference>
<dbReference type="Pfam" id="PF13619">
    <property type="entry name" value="KTSC"/>
    <property type="match status" value="1"/>
</dbReference>